<organism evidence="1">
    <name type="scientific">virus sp. ctDJ83</name>
    <dbReference type="NCBI Taxonomy" id="2827625"/>
    <lineage>
        <taxon>Viruses</taxon>
    </lineage>
</organism>
<name>A0A8S5RIZ7_9VIRU</name>
<dbReference type="EMBL" id="BK059107">
    <property type="protein sequence ID" value="DAE31374.1"/>
    <property type="molecule type" value="Genomic_DNA"/>
</dbReference>
<proteinExistence type="predicted"/>
<accession>A0A8S5RIZ7</accession>
<evidence type="ECO:0000313" key="1">
    <source>
        <dbReference type="EMBL" id="DAE31374.1"/>
    </source>
</evidence>
<protein>
    <submittedName>
        <fullName evidence="1">Uncharacterized protein</fullName>
    </submittedName>
</protein>
<sequence>MTKDFFKVRPIEWVDLPFSNFDSWGDRVSSEAVVSTPYLSIPMRIYEKRRDEQPYFKVSINCTSLSGEIDTLDGAKIYAQQMLQANIASLILPIHTDQEKAND</sequence>
<reference evidence="1" key="1">
    <citation type="journal article" date="2021" name="Proc. Natl. Acad. Sci. U.S.A.">
        <title>A Catalog of Tens of Thousands of Viruses from Human Metagenomes Reveals Hidden Associations with Chronic Diseases.</title>
        <authorList>
            <person name="Tisza M.J."/>
            <person name="Buck C.B."/>
        </authorList>
    </citation>
    <scope>NUCLEOTIDE SEQUENCE</scope>
    <source>
        <strain evidence="1">CtDJ83</strain>
    </source>
</reference>